<evidence type="ECO:0008006" key="3">
    <source>
        <dbReference type="Google" id="ProtNLM"/>
    </source>
</evidence>
<sequence>MKKINPFVLLLFSGFLLFSCDTETKKEEGDQTMEVTPEAKVQENVKFRYELQEVAYPDAMLELYSPLENEAFEKGSIPFEFNIKNYPFEHGVKGFQLQMIINGNDPIGYNMPIFRKELETGSYKVLAYLVDEKGLALKEYGNYVERDFTVGDSKPFPESEDPYIGVNLPQNGQEFDLDEEVIVDFILVGGDLNEDQLQIKVMVDEQEYTFHEMGQVKISNLPKGEHKVSVALVDKKGNEIPGVFSKSIKQIKVTG</sequence>
<keyword evidence="2" id="KW-1185">Reference proteome</keyword>
<comment type="caution">
    <text evidence="1">The sequence shown here is derived from an EMBL/GenBank/DDBJ whole genome shotgun (WGS) entry which is preliminary data.</text>
</comment>
<accession>A0ABR9AID1</accession>
<dbReference type="PROSITE" id="PS51257">
    <property type="entry name" value="PROKAR_LIPOPROTEIN"/>
    <property type="match status" value="1"/>
</dbReference>
<dbReference type="EMBL" id="JACYTQ010000002">
    <property type="protein sequence ID" value="MBD8488543.1"/>
    <property type="molecule type" value="Genomic_DNA"/>
</dbReference>
<evidence type="ECO:0000313" key="2">
    <source>
        <dbReference type="Proteomes" id="UP000647133"/>
    </source>
</evidence>
<dbReference type="Proteomes" id="UP000647133">
    <property type="component" value="Unassembled WGS sequence"/>
</dbReference>
<dbReference type="RefSeq" id="WP_192009407.1">
    <property type="nucleotide sequence ID" value="NZ_JACYTQ010000002.1"/>
</dbReference>
<evidence type="ECO:0000313" key="1">
    <source>
        <dbReference type="EMBL" id="MBD8488543.1"/>
    </source>
</evidence>
<organism evidence="1 2">
    <name type="scientific">Echinicola arenosa</name>
    <dbReference type="NCBI Taxonomy" id="2774144"/>
    <lineage>
        <taxon>Bacteria</taxon>
        <taxon>Pseudomonadati</taxon>
        <taxon>Bacteroidota</taxon>
        <taxon>Cytophagia</taxon>
        <taxon>Cytophagales</taxon>
        <taxon>Cyclobacteriaceae</taxon>
        <taxon>Echinicola</taxon>
    </lineage>
</organism>
<proteinExistence type="predicted"/>
<gene>
    <name evidence="1" type="ORF">IFO69_07300</name>
</gene>
<protein>
    <recommendedName>
        <fullName evidence="3">Lipoprotein</fullName>
    </recommendedName>
</protein>
<reference evidence="1 2" key="1">
    <citation type="submission" date="2020-09" db="EMBL/GenBank/DDBJ databases">
        <title>Echinicola sp. CAU 1574 isolated from sand of Sido Beach.</title>
        <authorList>
            <person name="Kim W."/>
        </authorList>
    </citation>
    <scope>NUCLEOTIDE SEQUENCE [LARGE SCALE GENOMIC DNA]</scope>
    <source>
        <strain evidence="1 2">CAU 1574</strain>
    </source>
</reference>
<name>A0ABR9AID1_9BACT</name>